<evidence type="ECO:0000256" key="1">
    <source>
        <dbReference type="SAM" id="Coils"/>
    </source>
</evidence>
<feature type="transmembrane region" description="Helical" evidence="2">
    <location>
        <begin position="7"/>
        <end position="24"/>
    </location>
</feature>
<keyword evidence="2" id="KW-0472">Membrane</keyword>
<dbReference type="EMBL" id="FNCK01000010">
    <property type="protein sequence ID" value="SDG46636.1"/>
    <property type="molecule type" value="Genomic_DNA"/>
</dbReference>
<proteinExistence type="predicted"/>
<sequence length="212" mass="24214">MLLEIGCLLSMFIVGFFMIIAFMGGGGTSALIIGLGIIGLAIYLIYDSKKTEKRNEKEELEEENRFWVAKRSATKVIEDLIIDESKKQFSFRKLLPQHFSFSSLDSVKLYTGSKQEATFERRNSNSILLSDQLIDKAIDPKWNQIEGQTSVEIAESVIVSFTILENSNFKRYEVTCGKGYYGKPVNSQEYRAALETGERYVRELTNIIKDYR</sequence>
<keyword evidence="1" id="KW-0175">Coiled coil</keyword>
<evidence type="ECO:0000256" key="2">
    <source>
        <dbReference type="SAM" id="Phobius"/>
    </source>
</evidence>
<feature type="transmembrane region" description="Helical" evidence="2">
    <location>
        <begin position="30"/>
        <end position="46"/>
    </location>
</feature>
<reference evidence="3 4" key="1">
    <citation type="submission" date="2016-10" db="EMBL/GenBank/DDBJ databases">
        <authorList>
            <person name="de Groot N.N."/>
        </authorList>
    </citation>
    <scope>NUCLEOTIDE SEQUENCE [LARGE SCALE GENOMIC DNA]</scope>
    <source>
        <strain evidence="3 4">ATCC BAA-466</strain>
    </source>
</reference>
<feature type="coiled-coil region" evidence="1">
    <location>
        <begin position="43"/>
        <end position="70"/>
    </location>
</feature>
<accession>A0A1G7UGA6</accession>
<organism evidence="3 4">
    <name type="scientific">Facklamia miroungae</name>
    <dbReference type="NCBI Taxonomy" id="120956"/>
    <lineage>
        <taxon>Bacteria</taxon>
        <taxon>Bacillati</taxon>
        <taxon>Bacillota</taxon>
        <taxon>Bacilli</taxon>
        <taxon>Lactobacillales</taxon>
        <taxon>Aerococcaceae</taxon>
        <taxon>Facklamia</taxon>
    </lineage>
</organism>
<keyword evidence="2" id="KW-0812">Transmembrane</keyword>
<keyword evidence="4" id="KW-1185">Reference proteome</keyword>
<protein>
    <submittedName>
        <fullName evidence="3">Uncharacterized protein</fullName>
    </submittedName>
</protein>
<dbReference type="AlphaFoldDB" id="A0A1G7UGA6"/>
<evidence type="ECO:0000313" key="3">
    <source>
        <dbReference type="EMBL" id="SDG46636.1"/>
    </source>
</evidence>
<evidence type="ECO:0000313" key="4">
    <source>
        <dbReference type="Proteomes" id="UP000199708"/>
    </source>
</evidence>
<gene>
    <name evidence="3" type="ORF">SAMN05421791_1108</name>
</gene>
<dbReference type="RefSeq" id="WP_090290315.1">
    <property type="nucleotide sequence ID" value="NZ_FNCK01000010.1"/>
</dbReference>
<dbReference type="Proteomes" id="UP000199708">
    <property type="component" value="Unassembled WGS sequence"/>
</dbReference>
<keyword evidence="2" id="KW-1133">Transmembrane helix</keyword>
<name>A0A1G7UGA6_9LACT</name>